<keyword evidence="1" id="KW-1133">Transmembrane helix</keyword>
<sequence>MTSIMREHPQYKFALADPDIFAVDSTPIHPIFGVSLELATALLIAAMVIEVIPVGAMCLAHSFWLLSGGTLFSPNTRRLQMKLMYGLLVQMAVPLVTIAIPWGFFAVVIILDWAVSPATLNFWFWLDAAHATISSITMALYTDPYRKYIWHLVWYRRSVLVLKA</sequence>
<evidence type="ECO:0000256" key="1">
    <source>
        <dbReference type="SAM" id="Phobius"/>
    </source>
</evidence>
<comment type="caution">
    <text evidence="2">The sequence shown here is derived from an EMBL/GenBank/DDBJ whole genome shotgun (WGS) entry which is preliminary data.</text>
</comment>
<feature type="non-terminal residue" evidence="2">
    <location>
        <position position="164"/>
    </location>
</feature>
<dbReference type="AlphaFoldDB" id="A0AA36CNW5"/>
<feature type="transmembrane region" description="Helical" evidence="1">
    <location>
        <begin position="87"/>
        <end position="110"/>
    </location>
</feature>
<feature type="transmembrane region" description="Helical" evidence="1">
    <location>
        <begin position="122"/>
        <end position="141"/>
    </location>
</feature>
<name>A0AA36CNW5_9BILA</name>
<dbReference type="PANTHER" id="PTHR22941:SF26">
    <property type="entry name" value="SERPENTINE RECEPTOR, CLASS H"/>
    <property type="match status" value="1"/>
</dbReference>
<reference evidence="2" key="1">
    <citation type="submission" date="2023-06" db="EMBL/GenBank/DDBJ databases">
        <authorList>
            <person name="Delattre M."/>
        </authorList>
    </citation>
    <scope>NUCLEOTIDE SEQUENCE</scope>
    <source>
        <strain evidence="2">AF72</strain>
    </source>
</reference>
<evidence type="ECO:0000313" key="3">
    <source>
        <dbReference type="Proteomes" id="UP001177023"/>
    </source>
</evidence>
<keyword evidence="1" id="KW-0812">Transmembrane</keyword>
<dbReference type="InterPro" id="IPR019422">
    <property type="entry name" value="7TM_GPCR_serpentine_rcpt_Srh"/>
</dbReference>
<protein>
    <submittedName>
        <fullName evidence="2">Uncharacterized protein</fullName>
    </submittedName>
</protein>
<dbReference type="Proteomes" id="UP001177023">
    <property type="component" value="Unassembled WGS sequence"/>
</dbReference>
<gene>
    <name evidence="2" type="ORF">MSPICULIGERA_LOCUS10684</name>
</gene>
<dbReference type="PANTHER" id="PTHR22941">
    <property type="entry name" value="SERPENTINE RECEPTOR"/>
    <property type="match status" value="1"/>
</dbReference>
<keyword evidence="1" id="KW-0472">Membrane</keyword>
<keyword evidence="3" id="KW-1185">Reference proteome</keyword>
<dbReference type="InterPro" id="IPR053220">
    <property type="entry name" value="Nematode_rcpt-like_serp_H"/>
</dbReference>
<accession>A0AA36CNW5</accession>
<proteinExistence type="predicted"/>
<feature type="transmembrane region" description="Helical" evidence="1">
    <location>
        <begin position="42"/>
        <end position="66"/>
    </location>
</feature>
<dbReference type="EMBL" id="CATQJA010002595">
    <property type="protein sequence ID" value="CAJ0572295.1"/>
    <property type="molecule type" value="Genomic_DNA"/>
</dbReference>
<dbReference type="Pfam" id="PF10318">
    <property type="entry name" value="7TM_GPCR_Srh"/>
    <property type="match status" value="1"/>
</dbReference>
<evidence type="ECO:0000313" key="2">
    <source>
        <dbReference type="EMBL" id="CAJ0572295.1"/>
    </source>
</evidence>
<organism evidence="2 3">
    <name type="scientific">Mesorhabditis spiculigera</name>
    <dbReference type="NCBI Taxonomy" id="96644"/>
    <lineage>
        <taxon>Eukaryota</taxon>
        <taxon>Metazoa</taxon>
        <taxon>Ecdysozoa</taxon>
        <taxon>Nematoda</taxon>
        <taxon>Chromadorea</taxon>
        <taxon>Rhabditida</taxon>
        <taxon>Rhabditina</taxon>
        <taxon>Rhabditomorpha</taxon>
        <taxon>Rhabditoidea</taxon>
        <taxon>Rhabditidae</taxon>
        <taxon>Mesorhabditinae</taxon>
        <taxon>Mesorhabditis</taxon>
    </lineage>
</organism>